<dbReference type="Pfam" id="PF04055">
    <property type="entry name" value="Radical_SAM"/>
    <property type="match status" value="1"/>
</dbReference>
<dbReference type="RefSeq" id="XP_013761983.1">
    <property type="nucleotide sequence ID" value="XM_013906529.1"/>
</dbReference>
<dbReference type="GO" id="GO:0051539">
    <property type="term" value="F:4 iron, 4 sulfur cluster binding"/>
    <property type="evidence" value="ECO:0007669"/>
    <property type="project" value="UniProtKB-UniRule"/>
</dbReference>
<keyword evidence="13" id="KW-1185">Reference proteome</keyword>
<dbReference type="PROSITE" id="PS51918">
    <property type="entry name" value="RADICAL_SAM"/>
    <property type="match status" value="1"/>
</dbReference>
<evidence type="ECO:0000256" key="4">
    <source>
        <dbReference type="ARBA" id="ARBA00022691"/>
    </source>
</evidence>
<dbReference type="OMA" id="RSCAFCQ"/>
<dbReference type="PANTHER" id="PTHR10949">
    <property type="entry name" value="LIPOYL SYNTHASE"/>
    <property type="match status" value="1"/>
</dbReference>
<proteinExistence type="inferred from homology"/>
<dbReference type="EC" id="2.8.1.8" evidence="9"/>
<dbReference type="PANTHER" id="PTHR10949:SF0">
    <property type="entry name" value="LIPOYL SYNTHASE, MITOCHONDRIAL"/>
    <property type="match status" value="1"/>
</dbReference>
<comment type="pathway">
    <text evidence="9">Protein modification; protein lipoylation via endogenous pathway; protein N(6)-(lipoyl)lysine from octanoyl-[acyl-carrier-protein]: step 2/2.</text>
</comment>
<comment type="catalytic activity">
    <reaction evidence="8 9">
        <text>[[Fe-S] cluster scaffold protein carrying a second [4Fe-4S](2+) cluster] + N(6)-octanoyl-L-lysyl-[protein] + 2 oxidized [2Fe-2S]-[ferredoxin] + 2 S-adenosyl-L-methionine + 4 H(+) = [[Fe-S] cluster scaffold protein] + N(6)-[(R)-dihydrolipoyl]-L-lysyl-[protein] + 4 Fe(3+) + 2 hydrogen sulfide + 2 5'-deoxyadenosine + 2 L-methionine + 2 reduced [2Fe-2S]-[ferredoxin]</text>
        <dbReference type="Rhea" id="RHEA:16585"/>
        <dbReference type="Rhea" id="RHEA-COMP:9928"/>
        <dbReference type="Rhea" id="RHEA-COMP:10000"/>
        <dbReference type="Rhea" id="RHEA-COMP:10001"/>
        <dbReference type="Rhea" id="RHEA-COMP:10475"/>
        <dbReference type="Rhea" id="RHEA-COMP:14568"/>
        <dbReference type="Rhea" id="RHEA-COMP:14569"/>
        <dbReference type="ChEBI" id="CHEBI:15378"/>
        <dbReference type="ChEBI" id="CHEBI:17319"/>
        <dbReference type="ChEBI" id="CHEBI:29034"/>
        <dbReference type="ChEBI" id="CHEBI:29919"/>
        <dbReference type="ChEBI" id="CHEBI:33722"/>
        <dbReference type="ChEBI" id="CHEBI:33737"/>
        <dbReference type="ChEBI" id="CHEBI:33738"/>
        <dbReference type="ChEBI" id="CHEBI:57844"/>
        <dbReference type="ChEBI" id="CHEBI:59789"/>
        <dbReference type="ChEBI" id="CHEBI:78809"/>
        <dbReference type="ChEBI" id="CHEBI:83100"/>
        <dbReference type="EC" id="2.8.1.8"/>
    </reaction>
</comment>
<dbReference type="GeneID" id="25561130"/>
<evidence type="ECO:0000256" key="5">
    <source>
        <dbReference type="ARBA" id="ARBA00022723"/>
    </source>
</evidence>
<evidence type="ECO:0000256" key="3">
    <source>
        <dbReference type="ARBA" id="ARBA00022679"/>
    </source>
</evidence>
<dbReference type="eggNOG" id="KOG2672">
    <property type="taxonomic scope" value="Eukaryota"/>
</dbReference>
<dbReference type="NCBIfam" id="NF009544">
    <property type="entry name" value="PRK12928.1"/>
    <property type="match status" value="1"/>
</dbReference>
<dbReference type="UniPathway" id="UPA00538">
    <property type="reaction ID" value="UER00593"/>
</dbReference>
<evidence type="ECO:0000256" key="8">
    <source>
        <dbReference type="ARBA" id="ARBA00047326"/>
    </source>
</evidence>
<dbReference type="SFLD" id="SFLDF00271">
    <property type="entry name" value="lipoyl_synthase"/>
    <property type="match status" value="1"/>
</dbReference>
<keyword evidence="4 9" id="KW-0949">S-adenosyl-L-methionine</keyword>
<comment type="cofactor">
    <cofactor evidence="9">
        <name>[4Fe-4S] cluster</name>
        <dbReference type="ChEBI" id="CHEBI:49883"/>
    </cofactor>
    <text evidence="9">Binds 2 [4Fe-4S] clusters per subunit. One cluster is coordinated with 3 cysteines and an exchangeable S-adenosyl-L-methionine.</text>
</comment>
<feature type="binding site" evidence="9">
    <location>
        <position position="168"/>
    </location>
    <ligand>
        <name>[4Fe-4S] cluster</name>
        <dbReference type="ChEBI" id="CHEBI:49883"/>
        <label>2</label>
        <note>4Fe-4S-S-AdoMet</note>
    </ligand>
</feature>
<keyword evidence="7 9" id="KW-0411">Iron-sulfur</keyword>
<feature type="domain" description="Radical SAM core" evidence="11">
    <location>
        <begin position="149"/>
        <end position="368"/>
    </location>
</feature>
<dbReference type="GO" id="GO:0005739">
    <property type="term" value="C:mitochondrion"/>
    <property type="evidence" value="ECO:0007669"/>
    <property type="project" value="UniProtKB-SubCell"/>
</dbReference>
<feature type="binding site" evidence="9">
    <location>
        <position position="134"/>
    </location>
    <ligand>
        <name>[4Fe-4S] cluster</name>
        <dbReference type="ChEBI" id="CHEBI:49883"/>
        <label>1</label>
    </ligand>
</feature>
<evidence type="ECO:0000259" key="11">
    <source>
        <dbReference type="PROSITE" id="PS51918"/>
    </source>
</evidence>
<evidence type="ECO:0000256" key="10">
    <source>
        <dbReference type="SAM" id="MobiDB-lite"/>
    </source>
</evidence>
<feature type="binding site" evidence="9">
    <location>
        <position position="171"/>
    </location>
    <ligand>
        <name>[4Fe-4S] cluster</name>
        <dbReference type="ChEBI" id="CHEBI:49883"/>
        <label>2</label>
        <note>4Fe-4S-S-AdoMet</note>
    </ligand>
</feature>
<dbReference type="InterPro" id="IPR007197">
    <property type="entry name" value="rSAM"/>
</dbReference>
<name>A0A0L0DMY8_THETB</name>
<dbReference type="InterPro" id="IPR013785">
    <property type="entry name" value="Aldolase_TIM"/>
</dbReference>
<evidence type="ECO:0000256" key="2">
    <source>
        <dbReference type="ARBA" id="ARBA00022485"/>
    </source>
</evidence>
<evidence type="ECO:0000313" key="13">
    <source>
        <dbReference type="Proteomes" id="UP000054408"/>
    </source>
</evidence>
<dbReference type="SFLD" id="SFLDS00029">
    <property type="entry name" value="Radical_SAM"/>
    <property type="match status" value="1"/>
</dbReference>
<comment type="subcellular location">
    <subcellularLocation>
        <location evidence="1 9">Mitochondrion</location>
    </subcellularLocation>
</comment>
<dbReference type="Proteomes" id="UP000054408">
    <property type="component" value="Unassembled WGS sequence"/>
</dbReference>
<dbReference type="InterPro" id="IPR006638">
    <property type="entry name" value="Elp3/MiaA/NifB-like_rSAM"/>
</dbReference>
<protein>
    <recommendedName>
        <fullName evidence="9">Lipoyl synthase, mitochondrial</fullName>
        <ecNumber evidence="9">2.8.1.8</ecNumber>
    </recommendedName>
    <alternativeName>
        <fullName evidence="9">Lipoate synthase</fullName>
        <shortName evidence="9">LS</shortName>
        <shortName evidence="9">Lip-syn</shortName>
    </alternativeName>
    <alternativeName>
        <fullName evidence="9">Lipoic acid synthase</fullName>
    </alternativeName>
</protein>
<keyword evidence="9" id="KW-0496">Mitochondrion</keyword>
<dbReference type="AlphaFoldDB" id="A0A0L0DMY8"/>
<dbReference type="CDD" id="cd01335">
    <property type="entry name" value="Radical_SAM"/>
    <property type="match status" value="1"/>
</dbReference>
<dbReference type="STRING" id="461836.A0A0L0DMY8"/>
<comment type="function">
    <text evidence="9">Catalyzes the radical-mediated insertion of two sulfur atoms into the C-6 and C-8 positions of the octanoyl moiety bound to the lipoyl domains of lipoate-dependent enzymes, thereby converting the octanoylated domains into lipoylated derivatives.</text>
</comment>
<dbReference type="Gene3D" id="3.20.20.70">
    <property type="entry name" value="Aldolase class I"/>
    <property type="match status" value="1"/>
</dbReference>
<accession>A0A0L0DMY8</accession>
<dbReference type="GO" id="GO:0046872">
    <property type="term" value="F:metal ion binding"/>
    <property type="evidence" value="ECO:0007669"/>
    <property type="project" value="UniProtKB-KW"/>
</dbReference>
<dbReference type="InterPro" id="IPR003698">
    <property type="entry name" value="Lipoyl_synth"/>
</dbReference>
<dbReference type="SUPFAM" id="SSF102114">
    <property type="entry name" value="Radical SAM enzymes"/>
    <property type="match status" value="1"/>
</dbReference>
<feature type="binding site" evidence="9">
    <location>
        <position position="139"/>
    </location>
    <ligand>
        <name>[4Fe-4S] cluster</name>
        <dbReference type="ChEBI" id="CHEBI:49883"/>
        <label>1</label>
    </ligand>
</feature>
<dbReference type="SMART" id="SM00729">
    <property type="entry name" value="Elp3"/>
    <property type="match status" value="1"/>
</dbReference>
<feature type="binding site" evidence="9">
    <location>
        <position position="145"/>
    </location>
    <ligand>
        <name>[4Fe-4S] cluster</name>
        <dbReference type="ChEBI" id="CHEBI:49883"/>
        <label>1</label>
    </ligand>
</feature>
<gene>
    <name evidence="12" type="ORF">AMSG_01379</name>
</gene>
<evidence type="ECO:0000313" key="12">
    <source>
        <dbReference type="EMBL" id="KNC53669.1"/>
    </source>
</evidence>
<organism evidence="12 13">
    <name type="scientific">Thecamonas trahens ATCC 50062</name>
    <dbReference type="NCBI Taxonomy" id="461836"/>
    <lineage>
        <taxon>Eukaryota</taxon>
        <taxon>Apusozoa</taxon>
        <taxon>Apusomonadida</taxon>
        <taxon>Apusomonadidae</taxon>
        <taxon>Thecamonas</taxon>
    </lineage>
</organism>
<feature type="binding site" evidence="9">
    <location>
        <position position="164"/>
    </location>
    <ligand>
        <name>[4Fe-4S] cluster</name>
        <dbReference type="ChEBI" id="CHEBI:49883"/>
        <label>2</label>
        <note>4Fe-4S-S-AdoMet</note>
    </ligand>
</feature>
<reference evidence="12 13" key="1">
    <citation type="submission" date="2010-05" db="EMBL/GenBank/DDBJ databases">
        <title>The Genome Sequence of Thecamonas trahens ATCC 50062.</title>
        <authorList>
            <consortium name="The Broad Institute Genome Sequencing Platform"/>
            <person name="Russ C."/>
            <person name="Cuomo C."/>
            <person name="Shea T."/>
            <person name="Young S.K."/>
            <person name="Zeng Q."/>
            <person name="Koehrsen M."/>
            <person name="Haas B."/>
            <person name="Borodovsky M."/>
            <person name="Guigo R."/>
            <person name="Alvarado L."/>
            <person name="Berlin A."/>
            <person name="Bochicchio J."/>
            <person name="Borenstein D."/>
            <person name="Chapman S."/>
            <person name="Chen Z."/>
            <person name="Freedman E."/>
            <person name="Gellesch M."/>
            <person name="Goldberg J."/>
            <person name="Griggs A."/>
            <person name="Gujja S."/>
            <person name="Heilman E."/>
            <person name="Heiman D."/>
            <person name="Hepburn T."/>
            <person name="Howarth C."/>
            <person name="Jen D."/>
            <person name="Larson L."/>
            <person name="Mehta T."/>
            <person name="Park D."/>
            <person name="Pearson M."/>
            <person name="Roberts A."/>
            <person name="Saif S."/>
            <person name="Shenoy N."/>
            <person name="Sisk P."/>
            <person name="Stolte C."/>
            <person name="Sykes S."/>
            <person name="Thomson T."/>
            <person name="Walk T."/>
            <person name="White J."/>
            <person name="Yandava C."/>
            <person name="Burger G."/>
            <person name="Gray M.W."/>
            <person name="Holland P.W.H."/>
            <person name="King N."/>
            <person name="Lang F.B.F."/>
            <person name="Roger A.J."/>
            <person name="Ruiz-Trillo I."/>
            <person name="Lander E."/>
            <person name="Nusbaum C."/>
        </authorList>
    </citation>
    <scope>NUCLEOTIDE SEQUENCE [LARGE SCALE GENOMIC DNA]</scope>
    <source>
        <strain evidence="12 13">ATCC 50062</strain>
    </source>
</reference>
<feature type="binding site" evidence="9">
    <location>
        <position position="379"/>
    </location>
    <ligand>
        <name>[4Fe-4S] cluster</name>
        <dbReference type="ChEBI" id="CHEBI:49883"/>
        <label>1</label>
    </ligand>
</feature>
<feature type="region of interest" description="Disordered" evidence="10">
    <location>
        <begin position="33"/>
        <end position="55"/>
    </location>
</feature>
<dbReference type="NCBIfam" id="TIGR00510">
    <property type="entry name" value="lipA"/>
    <property type="match status" value="1"/>
</dbReference>
<sequence>MLLGAVRAAVAGRLATGPVGGVRAASAAAKALSGAGGSGATSGTESGTASRLSGKGSARLDEFAARLEAEAPMLDAFLGTPRGGVTMPEPRPRRKRGFVEREPKPEWLKRDMPRGANYKRLKNSLDGLDLNTVCEEAKCPNIGECWGGKDGTATATIMLLGDTCTRACRFCAIKTSNTPPPPDADEPYKVAKAVTDWGLDYVVLTSVDRDDLPDGGSGHFAQTIAHLKSLDSELTVEALVSDFAGDLEAVARVAESGLDVYAHNVETVERLQGVVRDRRAGYHQSLTTLREAKRVTPDIVTKSNIMLGVGETDAEVQATMDDLLEAGVEILTLGQYLRPTPRHMKVAEYVHPDKFKHWQVTGEAMGFKYVASGPLVRSSYRAGEFAIKAQIKKKRAAAE</sequence>
<feature type="compositionally biased region" description="Low complexity" evidence="10">
    <location>
        <begin position="41"/>
        <end position="50"/>
    </location>
</feature>
<dbReference type="HAMAP" id="MF_00206">
    <property type="entry name" value="Lipoyl_synth"/>
    <property type="match status" value="1"/>
</dbReference>
<evidence type="ECO:0000256" key="9">
    <source>
        <dbReference type="HAMAP-Rule" id="MF_03123"/>
    </source>
</evidence>
<dbReference type="OrthoDB" id="3231at2759"/>
<evidence type="ECO:0000256" key="1">
    <source>
        <dbReference type="ARBA" id="ARBA00004173"/>
    </source>
</evidence>
<dbReference type="SFLD" id="SFLDG01058">
    <property type="entry name" value="lipoyl_synthase_like"/>
    <property type="match status" value="1"/>
</dbReference>
<keyword evidence="6 9" id="KW-0408">Iron</keyword>
<keyword evidence="2 9" id="KW-0004">4Fe-4S</keyword>
<dbReference type="InterPro" id="IPR058240">
    <property type="entry name" value="rSAM_sf"/>
</dbReference>
<keyword evidence="5 9" id="KW-0479">Metal-binding</keyword>
<dbReference type="NCBIfam" id="NF004019">
    <property type="entry name" value="PRK05481.1"/>
    <property type="match status" value="1"/>
</dbReference>
<evidence type="ECO:0000256" key="6">
    <source>
        <dbReference type="ARBA" id="ARBA00023004"/>
    </source>
</evidence>
<dbReference type="Pfam" id="PF16881">
    <property type="entry name" value="LIAS_N"/>
    <property type="match status" value="1"/>
</dbReference>
<evidence type="ECO:0000256" key="7">
    <source>
        <dbReference type="ARBA" id="ARBA00023014"/>
    </source>
</evidence>
<dbReference type="InterPro" id="IPR031691">
    <property type="entry name" value="LIAS_N"/>
</dbReference>
<dbReference type="EMBL" id="GL349437">
    <property type="protein sequence ID" value="KNC53669.1"/>
    <property type="molecule type" value="Genomic_DNA"/>
</dbReference>
<dbReference type="GO" id="GO:0009249">
    <property type="term" value="P:protein lipoylation"/>
    <property type="evidence" value="ECO:0007669"/>
    <property type="project" value="UniProtKB-UniRule"/>
</dbReference>
<dbReference type="GO" id="GO:0016992">
    <property type="term" value="F:lipoate synthase activity"/>
    <property type="evidence" value="ECO:0007669"/>
    <property type="project" value="UniProtKB-UniRule"/>
</dbReference>
<comment type="similarity">
    <text evidence="9">Belongs to the radical SAM superfamily. Lipoyl synthase family.</text>
</comment>
<keyword evidence="3 9" id="KW-0808">Transferase</keyword>